<evidence type="ECO:0008006" key="6">
    <source>
        <dbReference type="Google" id="ProtNLM"/>
    </source>
</evidence>
<keyword evidence="5" id="KW-1185">Reference proteome</keyword>
<accession>A0A4D9DEH7</accession>
<dbReference type="Proteomes" id="UP000355283">
    <property type="component" value="Unassembled WGS sequence"/>
</dbReference>
<keyword evidence="2" id="KW-0479">Metal-binding</keyword>
<comment type="caution">
    <text evidence="4">The sequence shown here is derived from an EMBL/GenBank/DDBJ whole genome shotgun (WGS) entry which is preliminary data.</text>
</comment>
<comment type="similarity">
    <text evidence="1">Belongs to the SCO1/2 family.</text>
</comment>
<proteinExistence type="inferred from homology"/>
<dbReference type="InterPro" id="IPR036249">
    <property type="entry name" value="Thioredoxin-like_sf"/>
</dbReference>
<feature type="binding site" evidence="2">
    <location>
        <position position="78"/>
    </location>
    <ligand>
        <name>Cu cation</name>
        <dbReference type="ChEBI" id="CHEBI:23378"/>
    </ligand>
</feature>
<feature type="disulfide bond" description="Redox-active" evidence="3">
    <location>
        <begin position="78"/>
        <end position="82"/>
    </location>
</feature>
<dbReference type="AlphaFoldDB" id="A0A4D9DEH7"/>
<name>A0A4D9DEH7_9STRA</name>
<dbReference type="OrthoDB" id="270009at2759"/>
<evidence type="ECO:0000313" key="5">
    <source>
        <dbReference type="Proteomes" id="UP000355283"/>
    </source>
</evidence>
<dbReference type="GO" id="GO:0033617">
    <property type="term" value="P:mitochondrial respiratory chain complex IV assembly"/>
    <property type="evidence" value="ECO:0007669"/>
    <property type="project" value="TreeGrafter"/>
</dbReference>
<keyword evidence="3" id="KW-1015">Disulfide bond</keyword>
<dbReference type="PANTHER" id="PTHR12151">
    <property type="entry name" value="ELECTRON TRANSPORT PROTIN SCO1/SENC FAMILY MEMBER"/>
    <property type="match status" value="1"/>
</dbReference>
<dbReference type="GO" id="GO:0046872">
    <property type="term" value="F:metal ion binding"/>
    <property type="evidence" value="ECO:0007669"/>
    <property type="project" value="UniProtKB-KW"/>
</dbReference>
<protein>
    <recommendedName>
        <fullName evidence="6">Thioredoxin domain-containing protein</fullName>
    </recommendedName>
</protein>
<dbReference type="Pfam" id="PF02630">
    <property type="entry name" value="SCO1-SenC"/>
    <property type="match status" value="1"/>
</dbReference>
<evidence type="ECO:0000313" key="4">
    <source>
        <dbReference type="EMBL" id="TFJ88553.1"/>
    </source>
</evidence>
<dbReference type="InterPro" id="IPR003782">
    <property type="entry name" value="SCO1/SenC"/>
</dbReference>
<sequence>MPVTWIGLAIMAVTGTGLAYFYQVEKERMQQQALGKVTSYGKPALGGPWTLVDFTGRPVTDADFRGEFLLLYFGFTHCPDICPSELVKVGKILDLLDREPNLPVVRPVFISVDPDRDNVGQLRHYAQDFHPRILYLTGTEEQLSRMTKAYRVYFSKADEEDEENYLVDHSIVLYLIGPDGSFLDFFTQSMIPADIVNRIRGYLTQARRLAA</sequence>
<evidence type="ECO:0000256" key="3">
    <source>
        <dbReference type="PIRSR" id="PIRSR603782-2"/>
    </source>
</evidence>
<feature type="binding site" evidence="2">
    <location>
        <position position="82"/>
    </location>
    <ligand>
        <name>Cu cation</name>
        <dbReference type="ChEBI" id="CHEBI:23378"/>
    </ligand>
</feature>
<keyword evidence="2" id="KW-0186">Copper</keyword>
<evidence type="ECO:0000256" key="2">
    <source>
        <dbReference type="PIRSR" id="PIRSR603782-1"/>
    </source>
</evidence>
<dbReference type="CDD" id="cd02968">
    <property type="entry name" value="SCO"/>
    <property type="match status" value="1"/>
</dbReference>
<evidence type="ECO:0000256" key="1">
    <source>
        <dbReference type="ARBA" id="ARBA00010996"/>
    </source>
</evidence>
<dbReference type="EMBL" id="SDOX01000001">
    <property type="protein sequence ID" value="TFJ88553.1"/>
    <property type="molecule type" value="Genomic_DNA"/>
</dbReference>
<dbReference type="SUPFAM" id="SSF52833">
    <property type="entry name" value="Thioredoxin-like"/>
    <property type="match status" value="1"/>
</dbReference>
<dbReference type="FunFam" id="3.40.30.10:FF:000013">
    <property type="entry name" value="Blast:Protein SCO1 homolog, mitochondrial"/>
    <property type="match status" value="1"/>
</dbReference>
<gene>
    <name evidence="4" type="ORF">NSK_000127</name>
</gene>
<dbReference type="Gene3D" id="3.40.30.10">
    <property type="entry name" value="Glutaredoxin"/>
    <property type="match status" value="1"/>
</dbReference>
<dbReference type="PANTHER" id="PTHR12151:SF5">
    <property type="entry name" value="AT19154P"/>
    <property type="match status" value="1"/>
</dbReference>
<organism evidence="4 5">
    <name type="scientific">Nannochloropsis salina CCMP1776</name>
    <dbReference type="NCBI Taxonomy" id="1027361"/>
    <lineage>
        <taxon>Eukaryota</taxon>
        <taxon>Sar</taxon>
        <taxon>Stramenopiles</taxon>
        <taxon>Ochrophyta</taxon>
        <taxon>Eustigmatophyceae</taxon>
        <taxon>Eustigmatales</taxon>
        <taxon>Monodopsidaceae</taxon>
        <taxon>Microchloropsis</taxon>
        <taxon>Microchloropsis salina</taxon>
    </lineage>
</organism>
<feature type="binding site" evidence="2">
    <location>
        <position position="169"/>
    </location>
    <ligand>
        <name>Cu cation</name>
        <dbReference type="ChEBI" id="CHEBI:23378"/>
    </ligand>
</feature>
<reference evidence="4 5" key="1">
    <citation type="submission" date="2019-01" db="EMBL/GenBank/DDBJ databases">
        <title>Nuclear Genome Assembly of the Microalgal Biofuel strain Nannochloropsis salina CCMP1776.</title>
        <authorList>
            <person name="Hovde B."/>
        </authorList>
    </citation>
    <scope>NUCLEOTIDE SEQUENCE [LARGE SCALE GENOMIC DNA]</scope>
    <source>
        <strain evidence="4 5">CCMP1776</strain>
    </source>
</reference>
<dbReference type="GO" id="GO:0005739">
    <property type="term" value="C:mitochondrion"/>
    <property type="evidence" value="ECO:0007669"/>
    <property type="project" value="GOC"/>
</dbReference>